<organism evidence="3 4">
    <name type="scientific">Pelagerythrobacter aerophilus</name>
    <dbReference type="NCBI Taxonomy" id="2306995"/>
    <lineage>
        <taxon>Bacteria</taxon>
        <taxon>Pseudomonadati</taxon>
        <taxon>Pseudomonadota</taxon>
        <taxon>Alphaproteobacteria</taxon>
        <taxon>Sphingomonadales</taxon>
        <taxon>Erythrobacteraceae</taxon>
        <taxon>Pelagerythrobacter</taxon>
    </lineage>
</organism>
<comment type="caution">
    <text evidence="3">The sequence shown here is derived from an EMBL/GenBank/DDBJ whole genome shotgun (WGS) entry which is preliminary data.</text>
</comment>
<feature type="chain" id="PRO_5019574379" description="Energy transducer TonB" evidence="2">
    <location>
        <begin position="21"/>
        <end position="181"/>
    </location>
</feature>
<feature type="signal peptide" evidence="2">
    <location>
        <begin position="1"/>
        <end position="20"/>
    </location>
</feature>
<dbReference type="OrthoDB" id="7391745at2"/>
<evidence type="ECO:0000256" key="1">
    <source>
        <dbReference type="SAM" id="MobiDB-lite"/>
    </source>
</evidence>
<gene>
    <name evidence="3" type="ORF">D2V04_10505</name>
</gene>
<dbReference type="EMBL" id="QXFK01000017">
    <property type="protein sequence ID" value="RIV77548.1"/>
    <property type="molecule type" value="Genomic_DNA"/>
</dbReference>
<evidence type="ECO:0000313" key="4">
    <source>
        <dbReference type="Proteomes" id="UP000285092"/>
    </source>
</evidence>
<feature type="region of interest" description="Disordered" evidence="1">
    <location>
        <begin position="135"/>
        <end position="181"/>
    </location>
</feature>
<feature type="region of interest" description="Disordered" evidence="1">
    <location>
        <begin position="77"/>
        <end position="106"/>
    </location>
</feature>
<evidence type="ECO:0000256" key="2">
    <source>
        <dbReference type="SAM" id="SignalP"/>
    </source>
</evidence>
<keyword evidence="2" id="KW-0732">Signal</keyword>
<name>A0A418NGT1_9SPHN</name>
<keyword evidence="4" id="KW-1185">Reference proteome</keyword>
<feature type="region of interest" description="Disordered" evidence="1">
    <location>
        <begin position="40"/>
        <end position="59"/>
    </location>
</feature>
<reference evidence="3 4" key="1">
    <citation type="submission" date="2018-08" db="EMBL/GenBank/DDBJ databases">
        <title>Altererythrobacter sp.Ery1 and Ery12, the genome sequencing of novel strains in genus Alterythrobacter.</title>
        <authorList>
            <person name="Cheng H."/>
            <person name="Wu Y.-H."/>
            <person name="Fang C."/>
            <person name="Xu X.-W."/>
        </authorList>
    </citation>
    <scope>NUCLEOTIDE SEQUENCE [LARGE SCALE GENOMIC DNA]</scope>
    <source>
        <strain evidence="3 4">Ery1</strain>
    </source>
</reference>
<dbReference type="AlphaFoldDB" id="A0A418NGT1"/>
<sequence>MSRNHLAFAACLLFAAPAAAQTGDPDPGVTDPVEQAFEATRDAYGPPPPAAPQPDCEQPEGDEIVVCARLEEQSQFRIRSDEDSENEYAAATMNKGDPKAPDVSGPGIFKGPATISGMCVIPPCPAPPAYMIDFEELPETPPGSDAARVGRGLAPRGYDGEPEPEEPASEEPEPTADPPPQ</sequence>
<dbReference type="RefSeq" id="WP_119513647.1">
    <property type="nucleotide sequence ID" value="NZ_QXFK01000017.1"/>
</dbReference>
<feature type="compositionally biased region" description="Acidic residues" evidence="1">
    <location>
        <begin position="160"/>
        <end position="174"/>
    </location>
</feature>
<evidence type="ECO:0000313" key="3">
    <source>
        <dbReference type="EMBL" id="RIV77548.1"/>
    </source>
</evidence>
<accession>A0A418NGT1</accession>
<proteinExistence type="predicted"/>
<dbReference type="Proteomes" id="UP000285092">
    <property type="component" value="Unassembled WGS sequence"/>
</dbReference>
<evidence type="ECO:0008006" key="5">
    <source>
        <dbReference type="Google" id="ProtNLM"/>
    </source>
</evidence>
<protein>
    <recommendedName>
        <fullName evidence="5">Energy transducer TonB</fullName>
    </recommendedName>
</protein>